<dbReference type="RefSeq" id="WP_129611618.1">
    <property type="nucleotide sequence ID" value="NZ_UWOC01000210.1"/>
</dbReference>
<evidence type="ECO:0000256" key="2">
    <source>
        <dbReference type="SAM" id="Phobius"/>
    </source>
</evidence>
<evidence type="ECO:0000256" key="1">
    <source>
        <dbReference type="SAM" id="MobiDB-lite"/>
    </source>
</evidence>
<dbReference type="PANTHER" id="PTHR31881">
    <property type="match status" value="1"/>
</dbReference>
<feature type="transmembrane region" description="Helical" evidence="2">
    <location>
        <begin position="71"/>
        <end position="92"/>
    </location>
</feature>
<feature type="transmembrane region" description="Helical" evidence="2">
    <location>
        <begin position="184"/>
        <end position="212"/>
    </location>
</feature>
<keyword evidence="2" id="KW-0472">Membrane</keyword>
<gene>
    <name evidence="3" type="ORF">RHODGE_RHODGE_04910</name>
</gene>
<proteinExistence type="predicted"/>
<accession>A0A447D2C8</accession>
<dbReference type="OrthoDB" id="9806874at2"/>
<dbReference type="PANTHER" id="PTHR31881:SF6">
    <property type="entry name" value="OS09G0494600 PROTEIN"/>
    <property type="match status" value="1"/>
</dbReference>
<comment type="caution">
    <text evidence="3">The sequence shown here is derived from an EMBL/GenBank/DDBJ whole genome shotgun (WGS) entry which is preliminary data.</text>
</comment>
<reference evidence="4" key="1">
    <citation type="submission" date="2018-10" db="EMBL/GenBank/DDBJ databases">
        <authorList>
            <person name="Peiro R."/>
            <person name="Begona"/>
            <person name="Cbmso G."/>
            <person name="Lopez M."/>
            <person name="Gonzalez S."/>
            <person name="Sacristan E."/>
            <person name="Castillo E."/>
        </authorList>
    </citation>
    <scope>NUCLEOTIDE SEQUENCE [LARGE SCALE GENOMIC DNA]</scope>
</reference>
<sequence>MPLFDPLDLAAITVFGLAWASYAIAMEWTRIGRLNLNARMDDVRAEWMRRMLSREVRIVDAQIMAALQNGAAFFASTSLIAVGGALSLLRSTAEVVSVLSSLPVALPTARELWEAKAIGLVVIFVYTFYKFAWSYRLFNYVAIMLGATPPPAERDTEAARRHVARTTRLFQSAGRHFNRGQRALFFALAYLGWFVGPWVLIGATVAVVLVVWHRQFASESLRAVRDEPPEDTAAPDQPPSGPGNSADDLPVSR</sequence>
<evidence type="ECO:0008006" key="5">
    <source>
        <dbReference type="Google" id="ProtNLM"/>
    </source>
</evidence>
<dbReference type="InterPro" id="IPR006747">
    <property type="entry name" value="DUF599"/>
</dbReference>
<feature type="region of interest" description="Disordered" evidence="1">
    <location>
        <begin position="223"/>
        <end position="253"/>
    </location>
</feature>
<keyword evidence="4" id="KW-1185">Reference proteome</keyword>
<evidence type="ECO:0000313" key="3">
    <source>
        <dbReference type="EMBL" id="VCU11695.1"/>
    </source>
</evidence>
<dbReference type="EMBL" id="UWOC01000210">
    <property type="protein sequence ID" value="VCU11695.1"/>
    <property type="molecule type" value="Genomic_DNA"/>
</dbReference>
<name>A0A447D2C8_9BRAD</name>
<dbReference type="Pfam" id="PF04654">
    <property type="entry name" value="DUF599"/>
    <property type="match status" value="1"/>
</dbReference>
<keyword evidence="2" id="KW-1133">Transmembrane helix</keyword>
<protein>
    <recommendedName>
        <fullName evidence="5">DUF599 domain-containing protein</fullName>
    </recommendedName>
</protein>
<feature type="transmembrane region" description="Helical" evidence="2">
    <location>
        <begin position="112"/>
        <end position="129"/>
    </location>
</feature>
<dbReference type="Proteomes" id="UP000289200">
    <property type="component" value="Unassembled WGS sequence"/>
</dbReference>
<organism evidence="3 4">
    <name type="scientific">Rhodoplanes serenus</name>
    <dbReference type="NCBI Taxonomy" id="200615"/>
    <lineage>
        <taxon>Bacteria</taxon>
        <taxon>Pseudomonadati</taxon>
        <taxon>Pseudomonadota</taxon>
        <taxon>Alphaproteobacteria</taxon>
        <taxon>Hyphomicrobiales</taxon>
        <taxon>Nitrobacteraceae</taxon>
        <taxon>Rhodoplanes</taxon>
    </lineage>
</organism>
<evidence type="ECO:0000313" key="4">
    <source>
        <dbReference type="Proteomes" id="UP000289200"/>
    </source>
</evidence>
<keyword evidence="2" id="KW-0812">Transmembrane</keyword>
<feature type="transmembrane region" description="Helical" evidence="2">
    <location>
        <begin position="6"/>
        <end position="25"/>
    </location>
</feature>
<dbReference type="AlphaFoldDB" id="A0A447D2C8"/>